<dbReference type="Proteomes" id="UP001595764">
    <property type="component" value="Unassembled WGS sequence"/>
</dbReference>
<evidence type="ECO:0000256" key="2">
    <source>
        <dbReference type="SAM" id="SignalP"/>
    </source>
</evidence>
<evidence type="ECO:0000313" key="3">
    <source>
        <dbReference type="EMBL" id="MFC3516481.1"/>
    </source>
</evidence>
<keyword evidence="1" id="KW-0812">Transmembrane</keyword>
<keyword evidence="4" id="KW-1185">Reference proteome</keyword>
<accession>A0ABV7QT52</accession>
<dbReference type="RefSeq" id="WP_354748129.1">
    <property type="nucleotide sequence ID" value="NZ_JBHMAY010000063.1"/>
</dbReference>
<keyword evidence="2" id="KW-0732">Signal</keyword>
<feature type="signal peptide" evidence="2">
    <location>
        <begin position="1"/>
        <end position="29"/>
    </location>
</feature>
<organism evidence="3 4">
    <name type="scientific">Amycolatopsis halotolerans</name>
    <dbReference type="NCBI Taxonomy" id="330083"/>
    <lineage>
        <taxon>Bacteria</taxon>
        <taxon>Bacillati</taxon>
        <taxon>Actinomycetota</taxon>
        <taxon>Actinomycetes</taxon>
        <taxon>Pseudonocardiales</taxon>
        <taxon>Pseudonocardiaceae</taxon>
        <taxon>Amycolatopsis</taxon>
    </lineage>
</organism>
<proteinExistence type="predicted"/>
<feature type="chain" id="PRO_5046949156" evidence="2">
    <location>
        <begin position="30"/>
        <end position="258"/>
    </location>
</feature>
<reference evidence="4" key="1">
    <citation type="journal article" date="2019" name="Int. J. Syst. Evol. Microbiol.">
        <title>The Global Catalogue of Microorganisms (GCM) 10K type strain sequencing project: providing services to taxonomists for standard genome sequencing and annotation.</title>
        <authorList>
            <consortium name="The Broad Institute Genomics Platform"/>
            <consortium name="The Broad Institute Genome Sequencing Center for Infectious Disease"/>
            <person name="Wu L."/>
            <person name="Ma J."/>
        </authorList>
    </citation>
    <scope>NUCLEOTIDE SEQUENCE [LARGE SCALE GENOMIC DNA]</scope>
    <source>
        <strain evidence="4">CGMCC 4.7682</strain>
    </source>
</reference>
<comment type="caution">
    <text evidence="3">The sequence shown here is derived from an EMBL/GenBank/DDBJ whole genome shotgun (WGS) entry which is preliminary data.</text>
</comment>
<feature type="transmembrane region" description="Helical" evidence="1">
    <location>
        <begin position="228"/>
        <end position="248"/>
    </location>
</feature>
<keyword evidence="1" id="KW-0472">Membrane</keyword>
<name>A0ABV7QT52_9PSEU</name>
<gene>
    <name evidence="3" type="ORF">ACFORO_40395</name>
</gene>
<dbReference type="NCBIfam" id="NF040603">
    <property type="entry name" value="choice_anch_P"/>
    <property type="match status" value="1"/>
</dbReference>
<evidence type="ECO:0000313" key="4">
    <source>
        <dbReference type="Proteomes" id="UP001595764"/>
    </source>
</evidence>
<sequence>MKRHLVRRGGMLAVVVASIALAGAAPASAAPGDGSAYGVNVNVTLLGQPAVHLGPLAAANTNGPTESTAVSANVTGVLTTGVITTSAVRDDNSGAVTAKASTADVGLPLLKAAVGNVGAKAVEAVCTATQEGVKGSTTLVGANLGSLGNVDASPAPNTELKVQVGPLHVATLILNEQIKNQDGSLTVNALHLKLLGGDALGALGSGDVILSSATCGPAAPPMPLASGAGMWIGFGVVAAVAVPVGLRFSRRRSPRLTR</sequence>
<protein>
    <submittedName>
        <fullName evidence="3">Choice-of-anchor P family protein</fullName>
    </submittedName>
</protein>
<evidence type="ECO:0000256" key="1">
    <source>
        <dbReference type="SAM" id="Phobius"/>
    </source>
</evidence>
<keyword evidence="1" id="KW-1133">Transmembrane helix</keyword>
<dbReference type="EMBL" id="JBHRWI010000062">
    <property type="protein sequence ID" value="MFC3516481.1"/>
    <property type="molecule type" value="Genomic_DNA"/>
</dbReference>